<dbReference type="SUPFAM" id="SSF142433">
    <property type="entry name" value="CinA-like"/>
    <property type="match status" value="1"/>
</dbReference>
<feature type="domain" description="CinA C-terminal" evidence="1">
    <location>
        <begin position="5"/>
        <end position="152"/>
    </location>
</feature>
<name>A0A1G9LU25_9PSED</name>
<dbReference type="STRING" id="137658.SAMN05216186_12632"/>
<evidence type="ECO:0000259" key="1">
    <source>
        <dbReference type="Pfam" id="PF02464"/>
    </source>
</evidence>
<dbReference type="NCBIfam" id="TIGR00199">
    <property type="entry name" value="PncC_domain"/>
    <property type="match status" value="1"/>
</dbReference>
<dbReference type="AlphaFoldDB" id="A0A1G9LU25"/>
<proteinExistence type="predicted"/>
<reference evidence="2 3" key="1">
    <citation type="submission" date="2016-10" db="EMBL/GenBank/DDBJ databases">
        <authorList>
            <person name="de Groot N.N."/>
        </authorList>
    </citation>
    <scope>NUCLEOTIDE SEQUENCE [LARGE SCALE GENOMIC DNA]</scope>
    <source>
        <strain evidence="2 3">JCM 21544</strain>
    </source>
</reference>
<dbReference type="RefSeq" id="WP_084335293.1">
    <property type="nucleotide sequence ID" value="NZ_FNFD01000026.1"/>
</dbReference>
<accession>A0A1G9LU25</accession>
<keyword evidence="3" id="KW-1185">Reference proteome</keyword>
<gene>
    <name evidence="2" type="ORF">SAMN05216186_12632</name>
</gene>
<organism evidence="2 3">
    <name type="scientific">Pseudomonas indica</name>
    <dbReference type="NCBI Taxonomy" id="137658"/>
    <lineage>
        <taxon>Bacteria</taxon>
        <taxon>Pseudomonadati</taxon>
        <taxon>Pseudomonadota</taxon>
        <taxon>Gammaproteobacteria</taxon>
        <taxon>Pseudomonadales</taxon>
        <taxon>Pseudomonadaceae</taxon>
        <taxon>Pseudomonas</taxon>
    </lineage>
</organism>
<dbReference type="Proteomes" id="UP000198706">
    <property type="component" value="Unassembled WGS sequence"/>
</dbReference>
<dbReference type="Pfam" id="PF02464">
    <property type="entry name" value="CinA"/>
    <property type="match status" value="1"/>
</dbReference>
<evidence type="ECO:0000313" key="2">
    <source>
        <dbReference type="EMBL" id="SDL65237.1"/>
    </source>
</evidence>
<sequence>MHSPEQVVEFLKQQKLILTTAESCTAGLMASLLADVPGCGSVLESGYVVYAPQAKQRCLGVRPETIERFGLTSEEVAREMALGALRVSGGTIAIANNGVADDDTEEAAGVQCFAWALSLGDRQVVISETARFDGDRSGIRIAAARYGLGRLPHCHRQLLEQADAAVDTA</sequence>
<dbReference type="Gene3D" id="3.90.950.20">
    <property type="entry name" value="CinA-like"/>
    <property type="match status" value="1"/>
</dbReference>
<dbReference type="InterPro" id="IPR008136">
    <property type="entry name" value="CinA_C"/>
</dbReference>
<dbReference type="GO" id="GO:0016787">
    <property type="term" value="F:hydrolase activity"/>
    <property type="evidence" value="ECO:0007669"/>
    <property type="project" value="UniProtKB-KW"/>
</dbReference>
<evidence type="ECO:0000313" key="3">
    <source>
        <dbReference type="Proteomes" id="UP000198706"/>
    </source>
</evidence>
<keyword evidence="2" id="KW-0378">Hydrolase</keyword>
<protein>
    <submittedName>
        <fullName evidence="2">Amidohydrolase, PncC family</fullName>
    </submittedName>
</protein>
<dbReference type="EMBL" id="FNFD01000026">
    <property type="protein sequence ID" value="SDL65237.1"/>
    <property type="molecule type" value="Genomic_DNA"/>
</dbReference>
<dbReference type="InterPro" id="IPR036653">
    <property type="entry name" value="CinA-like_C"/>
</dbReference>